<feature type="signal peptide" evidence="1">
    <location>
        <begin position="1"/>
        <end position="17"/>
    </location>
</feature>
<proteinExistence type="predicted"/>
<keyword evidence="1" id="KW-0732">Signal</keyword>
<name>A0A918P4G1_9NEIS</name>
<feature type="chain" id="PRO_5037755136" evidence="1">
    <location>
        <begin position="18"/>
        <end position="127"/>
    </location>
</feature>
<evidence type="ECO:0000313" key="3">
    <source>
        <dbReference type="Proteomes" id="UP000645257"/>
    </source>
</evidence>
<keyword evidence="3" id="KW-1185">Reference proteome</keyword>
<reference evidence="2" key="1">
    <citation type="journal article" date="2014" name="Int. J. Syst. Evol. Microbiol.">
        <title>Complete genome sequence of Corynebacterium casei LMG S-19264T (=DSM 44701T), isolated from a smear-ripened cheese.</title>
        <authorList>
            <consortium name="US DOE Joint Genome Institute (JGI-PGF)"/>
            <person name="Walter F."/>
            <person name="Albersmeier A."/>
            <person name="Kalinowski J."/>
            <person name="Ruckert C."/>
        </authorList>
    </citation>
    <scope>NUCLEOTIDE SEQUENCE</scope>
    <source>
        <strain evidence="2">KCTC 32182</strain>
    </source>
</reference>
<accession>A0A918P4G1</accession>
<dbReference type="EMBL" id="BMYX01000012">
    <property type="protein sequence ID" value="GGY18614.1"/>
    <property type="molecule type" value="Genomic_DNA"/>
</dbReference>
<comment type="caution">
    <text evidence="2">The sequence shown here is derived from an EMBL/GenBank/DDBJ whole genome shotgun (WGS) entry which is preliminary data.</text>
</comment>
<gene>
    <name evidence="2" type="ORF">GCM10011289_22710</name>
</gene>
<dbReference type="RefSeq" id="WP_189534358.1">
    <property type="nucleotide sequence ID" value="NZ_BMYX01000012.1"/>
</dbReference>
<sequence>MSYVRAWVACGSLPVMASFAMMRSLQAYWRSQCFYAGRVLAGPAALPDKVERLGRRLRADTLALLHDSNDAQFILCGQVLETVRGIAPFDDYTRIACDWNMRSRSACLDGWVALGREGRERGLIGSG</sequence>
<dbReference type="AlphaFoldDB" id="A0A918P4G1"/>
<dbReference type="Proteomes" id="UP000645257">
    <property type="component" value="Unassembled WGS sequence"/>
</dbReference>
<reference evidence="2" key="2">
    <citation type="submission" date="2020-09" db="EMBL/GenBank/DDBJ databases">
        <authorList>
            <person name="Sun Q."/>
            <person name="Kim S."/>
        </authorList>
    </citation>
    <scope>NUCLEOTIDE SEQUENCE</scope>
    <source>
        <strain evidence="2">KCTC 32182</strain>
    </source>
</reference>
<protein>
    <submittedName>
        <fullName evidence="2">Uncharacterized protein</fullName>
    </submittedName>
</protein>
<organism evidence="2 3">
    <name type="scientific">Paludibacterium paludis</name>
    <dbReference type="NCBI Taxonomy" id="1225769"/>
    <lineage>
        <taxon>Bacteria</taxon>
        <taxon>Pseudomonadati</taxon>
        <taxon>Pseudomonadota</taxon>
        <taxon>Betaproteobacteria</taxon>
        <taxon>Neisseriales</taxon>
        <taxon>Chromobacteriaceae</taxon>
        <taxon>Paludibacterium</taxon>
    </lineage>
</organism>
<evidence type="ECO:0000256" key="1">
    <source>
        <dbReference type="SAM" id="SignalP"/>
    </source>
</evidence>
<evidence type="ECO:0000313" key="2">
    <source>
        <dbReference type="EMBL" id="GGY18614.1"/>
    </source>
</evidence>